<dbReference type="SMART" id="SM00235">
    <property type="entry name" value="ZnMc"/>
    <property type="match status" value="1"/>
</dbReference>
<keyword evidence="8" id="KW-1185">Reference proteome</keyword>
<keyword evidence="5" id="KW-0472">Membrane</keyword>
<dbReference type="OrthoDB" id="9634at2157"/>
<proteinExistence type="predicted"/>
<dbReference type="KEGG" id="mzi:HWN40_00395"/>
<evidence type="ECO:0000313" key="7">
    <source>
        <dbReference type="EMBL" id="QLC48842.1"/>
    </source>
</evidence>
<keyword evidence="5" id="KW-1133">Transmembrane helix</keyword>
<dbReference type="InterPro" id="IPR021190">
    <property type="entry name" value="Pept_M10A"/>
</dbReference>
<dbReference type="RefSeq" id="WP_176963905.1">
    <property type="nucleotide sequence ID" value="NZ_CP058215.1"/>
</dbReference>
<organism evidence="7 8">
    <name type="scientific">Methanolobus zinderi</name>
    <dbReference type="NCBI Taxonomy" id="536044"/>
    <lineage>
        <taxon>Archaea</taxon>
        <taxon>Methanobacteriati</taxon>
        <taxon>Methanobacteriota</taxon>
        <taxon>Stenosarchaea group</taxon>
        <taxon>Methanomicrobia</taxon>
        <taxon>Methanosarcinales</taxon>
        <taxon>Methanosarcinaceae</taxon>
        <taxon>Methanolobus</taxon>
    </lineage>
</organism>
<dbReference type="GO" id="GO:0031012">
    <property type="term" value="C:extracellular matrix"/>
    <property type="evidence" value="ECO:0007669"/>
    <property type="project" value="InterPro"/>
</dbReference>
<dbReference type="Gene3D" id="3.40.390.10">
    <property type="entry name" value="Collagenase (Catalytic Domain)"/>
    <property type="match status" value="1"/>
</dbReference>
<reference evidence="7 8" key="1">
    <citation type="submission" date="2020-06" db="EMBL/GenBank/DDBJ databases">
        <title>Methanolobus halotolerans sp. nov., isolated from a saline lake Tus in Siberia.</title>
        <authorList>
            <person name="Shen Y."/>
            <person name="Chen S.-C."/>
            <person name="Lai M.-C."/>
            <person name="Huang H.-H."/>
            <person name="Chiu H.-H."/>
            <person name="Tang S.-L."/>
            <person name="Rogozin D.Y."/>
            <person name="Degermendzhy A.G."/>
        </authorList>
    </citation>
    <scope>NUCLEOTIDE SEQUENCE [LARGE SCALE GENOMIC DNA]</scope>
    <source>
        <strain evidence="7 8">DSM 21339</strain>
    </source>
</reference>
<gene>
    <name evidence="7" type="ORF">HWN40_00395</name>
</gene>
<keyword evidence="1 7" id="KW-0645">Protease</keyword>
<dbReference type="GeneID" id="55820088"/>
<name>A0A7D5I770_9EURY</name>
<dbReference type="InterPro" id="IPR006026">
    <property type="entry name" value="Peptidase_Metallo"/>
</dbReference>
<dbReference type="AlphaFoldDB" id="A0A7D5I770"/>
<keyword evidence="5" id="KW-0812">Transmembrane</keyword>
<evidence type="ECO:0000256" key="2">
    <source>
        <dbReference type="ARBA" id="ARBA00022723"/>
    </source>
</evidence>
<sequence length="237" mass="27149">MPYKKLKTAVLIGLILIFFTTIFAPGSTDYPKLNPMPWDNTTITVYIDDENVPEHYSPSYRTQVESALEYWSNGGNGQLEYTPEFVIVEEDDADILIMWVENLEEDAGVQDGVAGYAKPYVINGRYERVEIVLEVGNYQGYSWRQYGDTTMRDLARHEIGHALGLGHSNDRGDIMYPSYDQKLEADPLLLESTRPYLIAGMIIASSIILYYGIGWIHSRKRREKLEEEIFGDQDDEE</sequence>
<protein>
    <submittedName>
        <fullName evidence="7">Matrixin family metalloprotease</fullName>
    </submittedName>
</protein>
<dbReference type="GO" id="GO:0006508">
    <property type="term" value="P:proteolysis"/>
    <property type="evidence" value="ECO:0007669"/>
    <property type="project" value="UniProtKB-KW"/>
</dbReference>
<dbReference type="PANTHER" id="PTHR10201">
    <property type="entry name" value="MATRIX METALLOPROTEINASE"/>
    <property type="match status" value="1"/>
</dbReference>
<evidence type="ECO:0000256" key="3">
    <source>
        <dbReference type="ARBA" id="ARBA00022801"/>
    </source>
</evidence>
<keyword evidence="4" id="KW-0862">Zinc</keyword>
<evidence type="ECO:0000256" key="1">
    <source>
        <dbReference type="ARBA" id="ARBA00022670"/>
    </source>
</evidence>
<dbReference type="Proteomes" id="UP000509594">
    <property type="component" value="Chromosome"/>
</dbReference>
<accession>A0A7D5I770</accession>
<keyword evidence="3" id="KW-0378">Hydrolase</keyword>
<dbReference type="Pfam" id="PF00413">
    <property type="entry name" value="Peptidase_M10"/>
    <property type="match status" value="1"/>
</dbReference>
<dbReference type="InterPro" id="IPR024079">
    <property type="entry name" value="MetalloPept_cat_dom_sf"/>
</dbReference>
<evidence type="ECO:0000259" key="6">
    <source>
        <dbReference type="SMART" id="SM00235"/>
    </source>
</evidence>
<keyword evidence="2" id="KW-0479">Metal-binding</keyword>
<evidence type="ECO:0000313" key="8">
    <source>
        <dbReference type="Proteomes" id="UP000509594"/>
    </source>
</evidence>
<keyword evidence="7" id="KW-0482">Metalloprotease</keyword>
<dbReference type="CDD" id="cd04279">
    <property type="entry name" value="ZnMc_MMP_like_1"/>
    <property type="match status" value="1"/>
</dbReference>
<dbReference type="GO" id="GO:0008270">
    <property type="term" value="F:zinc ion binding"/>
    <property type="evidence" value="ECO:0007669"/>
    <property type="project" value="InterPro"/>
</dbReference>
<dbReference type="EMBL" id="CP058215">
    <property type="protein sequence ID" value="QLC48842.1"/>
    <property type="molecule type" value="Genomic_DNA"/>
</dbReference>
<evidence type="ECO:0000256" key="4">
    <source>
        <dbReference type="ARBA" id="ARBA00022833"/>
    </source>
</evidence>
<feature type="transmembrane region" description="Helical" evidence="5">
    <location>
        <begin position="196"/>
        <end position="216"/>
    </location>
</feature>
<dbReference type="PRINTS" id="PR00138">
    <property type="entry name" value="MATRIXIN"/>
</dbReference>
<dbReference type="InterPro" id="IPR001818">
    <property type="entry name" value="Pept_M10_metallopeptidase"/>
</dbReference>
<dbReference type="SUPFAM" id="SSF55486">
    <property type="entry name" value="Metalloproteases ('zincins'), catalytic domain"/>
    <property type="match status" value="1"/>
</dbReference>
<dbReference type="GO" id="GO:0004222">
    <property type="term" value="F:metalloendopeptidase activity"/>
    <property type="evidence" value="ECO:0007669"/>
    <property type="project" value="InterPro"/>
</dbReference>
<feature type="domain" description="Peptidase metallopeptidase" evidence="6">
    <location>
        <begin position="34"/>
        <end position="200"/>
    </location>
</feature>
<evidence type="ECO:0000256" key="5">
    <source>
        <dbReference type="SAM" id="Phobius"/>
    </source>
</evidence>